<dbReference type="EMBL" id="JACEIK010001834">
    <property type="protein sequence ID" value="MCD7472489.1"/>
    <property type="molecule type" value="Genomic_DNA"/>
</dbReference>
<feature type="compositionally biased region" description="Basic and acidic residues" evidence="1">
    <location>
        <begin position="45"/>
        <end position="62"/>
    </location>
</feature>
<feature type="compositionally biased region" description="Basic residues" evidence="1">
    <location>
        <begin position="63"/>
        <end position="72"/>
    </location>
</feature>
<sequence length="115" mass="12949">MQLETPTYGSRYKPKNPSTDHKWPRKGHVLPKEYDNISMIDGGIDSDKKAIKGMTPKKDVKRGGKSNPQKRSRLMDQPSKCEEEYHPPKTRAAKKLKLALSPAVFARMRSAATPS</sequence>
<evidence type="ECO:0000313" key="2">
    <source>
        <dbReference type="EMBL" id="MCD7472489.1"/>
    </source>
</evidence>
<organism evidence="2 3">
    <name type="scientific">Datura stramonium</name>
    <name type="common">Jimsonweed</name>
    <name type="synonym">Common thornapple</name>
    <dbReference type="NCBI Taxonomy" id="4076"/>
    <lineage>
        <taxon>Eukaryota</taxon>
        <taxon>Viridiplantae</taxon>
        <taxon>Streptophyta</taxon>
        <taxon>Embryophyta</taxon>
        <taxon>Tracheophyta</taxon>
        <taxon>Spermatophyta</taxon>
        <taxon>Magnoliopsida</taxon>
        <taxon>eudicotyledons</taxon>
        <taxon>Gunneridae</taxon>
        <taxon>Pentapetalae</taxon>
        <taxon>asterids</taxon>
        <taxon>lamiids</taxon>
        <taxon>Solanales</taxon>
        <taxon>Solanaceae</taxon>
        <taxon>Solanoideae</taxon>
        <taxon>Datureae</taxon>
        <taxon>Datura</taxon>
    </lineage>
</organism>
<feature type="region of interest" description="Disordered" evidence="1">
    <location>
        <begin position="1"/>
        <end position="27"/>
    </location>
</feature>
<accession>A0ABS8TNK8</accession>
<evidence type="ECO:0000256" key="1">
    <source>
        <dbReference type="SAM" id="MobiDB-lite"/>
    </source>
</evidence>
<evidence type="ECO:0000313" key="3">
    <source>
        <dbReference type="Proteomes" id="UP000823775"/>
    </source>
</evidence>
<comment type="caution">
    <text evidence="2">The sequence shown here is derived from an EMBL/GenBank/DDBJ whole genome shotgun (WGS) entry which is preliminary data.</text>
</comment>
<protein>
    <submittedName>
        <fullName evidence="2">Uncharacterized protein</fullName>
    </submittedName>
</protein>
<reference evidence="2 3" key="1">
    <citation type="journal article" date="2021" name="BMC Genomics">
        <title>Datura genome reveals duplications of psychoactive alkaloid biosynthetic genes and high mutation rate following tissue culture.</title>
        <authorList>
            <person name="Rajewski A."/>
            <person name="Carter-House D."/>
            <person name="Stajich J."/>
            <person name="Litt A."/>
        </authorList>
    </citation>
    <scope>NUCLEOTIDE SEQUENCE [LARGE SCALE GENOMIC DNA]</scope>
    <source>
        <strain evidence="2">AR-01</strain>
    </source>
</reference>
<feature type="region of interest" description="Disordered" evidence="1">
    <location>
        <begin position="40"/>
        <end position="88"/>
    </location>
</feature>
<dbReference type="Proteomes" id="UP000823775">
    <property type="component" value="Unassembled WGS sequence"/>
</dbReference>
<proteinExistence type="predicted"/>
<name>A0ABS8TNK8_DATST</name>
<keyword evidence="3" id="KW-1185">Reference proteome</keyword>
<gene>
    <name evidence="2" type="ORF">HAX54_013744</name>
</gene>